<dbReference type="OrthoDB" id="276546at2759"/>
<dbReference type="PANTHER" id="PTHR22893">
    <property type="entry name" value="NADH OXIDOREDUCTASE-RELATED"/>
    <property type="match status" value="1"/>
</dbReference>
<dbReference type="AlphaFoldDB" id="A0A4Q9MVN9"/>
<dbReference type="EMBL" id="ML143400">
    <property type="protein sequence ID" value="TBU31338.1"/>
    <property type="molecule type" value="Genomic_DNA"/>
</dbReference>
<dbReference type="InterPro" id="IPR013785">
    <property type="entry name" value="Aldolase_TIM"/>
</dbReference>
<evidence type="ECO:0000259" key="1">
    <source>
        <dbReference type="Pfam" id="PF00724"/>
    </source>
</evidence>
<dbReference type="InterPro" id="IPR045247">
    <property type="entry name" value="Oye-like"/>
</dbReference>
<protein>
    <submittedName>
        <fullName evidence="2">NADH:flavin oxidoreductase/NADH oxidase</fullName>
    </submittedName>
</protein>
<organism evidence="2">
    <name type="scientific">Dichomitus squalens</name>
    <dbReference type="NCBI Taxonomy" id="114155"/>
    <lineage>
        <taxon>Eukaryota</taxon>
        <taxon>Fungi</taxon>
        <taxon>Dikarya</taxon>
        <taxon>Basidiomycota</taxon>
        <taxon>Agaricomycotina</taxon>
        <taxon>Agaricomycetes</taxon>
        <taxon>Polyporales</taxon>
        <taxon>Polyporaceae</taxon>
        <taxon>Dichomitus</taxon>
    </lineage>
</organism>
<dbReference type="SUPFAM" id="SSF51395">
    <property type="entry name" value="FMN-linked oxidoreductases"/>
    <property type="match status" value="1"/>
</dbReference>
<sequence length="372" mass="41385">MSSTATPALFQPIQVGETKLKHRVVLAPLTRFRANKAHVHSDLAVEYYKQRASVPGTLLIAEATDIAPPAGGMAYVPGIYSDEQVAAWKKVTDAVHEQGSYIFLQIWAMGRAARTVGLRDEDADYPYVAPSAIPLKRSADDIPRELTKEEIKQYVDWFGEAAANAVHRAGFDGVEVHGAHGFLVDQFLQTVSNTRTDEYGGSIENRAKFALEVMESIASAVGQSRAAIRLSPWAQFHDMRMDDPIPTFTYLVEEFKKRLPNLAYLHSVGLGAPDQLGPEDKSQTDFIYKLWTPRPVVSTGGYDRETAIKVAEETGQLVGFGRLFLANPDLPFRLEKNIPLNPLEEETIYTRQAAQGYTTYPFSEEFLRSRSS</sequence>
<feature type="domain" description="NADH:flavin oxidoreductase/NADH oxidase N-terminal" evidence="1">
    <location>
        <begin position="9"/>
        <end position="341"/>
    </location>
</feature>
<dbReference type="InterPro" id="IPR001155">
    <property type="entry name" value="OxRdtase_FMN_N"/>
</dbReference>
<dbReference type="Proteomes" id="UP000292957">
    <property type="component" value="Unassembled WGS sequence"/>
</dbReference>
<dbReference type="CDD" id="cd02933">
    <property type="entry name" value="OYE_like_FMN"/>
    <property type="match status" value="1"/>
</dbReference>
<dbReference type="PANTHER" id="PTHR22893:SF91">
    <property type="entry name" value="NADPH DEHYDROGENASE 2-RELATED"/>
    <property type="match status" value="1"/>
</dbReference>
<dbReference type="FunFam" id="3.20.20.70:FF:000138">
    <property type="entry name" value="NADPH dehydrogenase 1"/>
    <property type="match status" value="1"/>
</dbReference>
<gene>
    <name evidence="2" type="ORF">BD311DRAFT_657028</name>
</gene>
<name>A0A4Q9MVN9_9APHY</name>
<proteinExistence type="predicted"/>
<dbReference type="GO" id="GO:0003959">
    <property type="term" value="F:NADPH dehydrogenase activity"/>
    <property type="evidence" value="ECO:0007669"/>
    <property type="project" value="TreeGrafter"/>
</dbReference>
<dbReference type="Pfam" id="PF00724">
    <property type="entry name" value="Oxidored_FMN"/>
    <property type="match status" value="1"/>
</dbReference>
<dbReference type="GO" id="GO:0010181">
    <property type="term" value="F:FMN binding"/>
    <property type="evidence" value="ECO:0007669"/>
    <property type="project" value="InterPro"/>
</dbReference>
<dbReference type="Gene3D" id="3.20.20.70">
    <property type="entry name" value="Aldolase class I"/>
    <property type="match status" value="1"/>
</dbReference>
<evidence type="ECO:0000313" key="2">
    <source>
        <dbReference type="EMBL" id="TBU31338.1"/>
    </source>
</evidence>
<accession>A0A4Q9MVN9</accession>
<reference evidence="2" key="1">
    <citation type="submission" date="2019-01" db="EMBL/GenBank/DDBJ databases">
        <title>Draft genome sequences of three monokaryotic isolates of the white-rot basidiomycete fungus Dichomitus squalens.</title>
        <authorList>
            <consortium name="DOE Joint Genome Institute"/>
            <person name="Lopez S.C."/>
            <person name="Andreopoulos B."/>
            <person name="Pangilinan J."/>
            <person name="Lipzen A."/>
            <person name="Riley R."/>
            <person name="Ahrendt S."/>
            <person name="Ng V."/>
            <person name="Barry K."/>
            <person name="Daum C."/>
            <person name="Grigoriev I.V."/>
            <person name="Hilden K.S."/>
            <person name="Makela M.R."/>
            <person name="de Vries R.P."/>
        </authorList>
    </citation>
    <scope>NUCLEOTIDE SEQUENCE [LARGE SCALE GENOMIC DNA]</scope>
    <source>
        <strain evidence="2">OM18370.1</strain>
    </source>
</reference>